<proteinExistence type="predicted"/>
<dbReference type="InterPro" id="IPR029069">
    <property type="entry name" value="HotDog_dom_sf"/>
</dbReference>
<keyword evidence="3" id="KW-1185">Reference proteome</keyword>
<organism evidence="2 3">
    <name type="scientific">Phellinidium pouzarii</name>
    <dbReference type="NCBI Taxonomy" id="167371"/>
    <lineage>
        <taxon>Eukaryota</taxon>
        <taxon>Fungi</taxon>
        <taxon>Dikarya</taxon>
        <taxon>Basidiomycota</taxon>
        <taxon>Agaricomycotina</taxon>
        <taxon>Agaricomycetes</taxon>
        <taxon>Hymenochaetales</taxon>
        <taxon>Hymenochaetaceae</taxon>
        <taxon>Phellinidium</taxon>
    </lineage>
</organism>
<feature type="region of interest" description="Disordered" evidence="1">
    <location>
        <begin position="26"/>
        <end position="47"/>
    </location>
</feature>
<protein>
    <recommendedName>
        <fullName evidence="4">Thioesterase domain-containing protein</fullName>
    </recommendedName>
</protein>
<dbReference type="EMBL" id="SGPK01000054">
    <property type="protein sequence ID" value="THH09721.1"/>
    <property type="molecule type" value="Genomic_DNA"/>
</dbReference>
<accession>A0A4S4LEU3</accession>
<dbReference type="Proteomes" id="UP000308199">
    <property type="component" value="Unassembled WGS sequence"/>
</dbReference>
<gene>
    <name evidence="2" type="ORF">EW145_g1802</name>
</gene>
<dbReference type="PANTHER" id="PTHR31793">
    <property type="entry name" value="4-HYDROXYBENZOYL-COA THIOESTERASE FAMILY MEMBER"/>
    <property type="match status" value="1"/>
</dbReference>
<sequence length="234" mass="26578">MPATRLCILTHGSSFNHQKLQESFRNPSSPFYLAPGTQGPSSPGEGFVVPERVYTLSGEREMHTTDIDSAEAEAPTPESEAREKLTELGYDPLSFYEQRVVWGDLDSFRHVNNVRYLRYLESGRIHWMQSLAHELGGPERAHDMISGKGVSLILGEVSLRFRQPVLYPDTNKCGFTEKLCLGQLLIAHKPHNPKSTHFKCAAAIWSYTQRSLVTSSDSILVWYDYDHLKKVRPW</sequence>
<name>A0A4S4LEU3_9AGAM</name>
<dbReference type="GO" id="GO:0047617">
    <property type="term" value="F:fatty acyl-CoA hydrolase activity"/>
    <property type="evidence" value="ECO:0007669"/>
    <property type="project" value="TreeGrafter"/>
</dbReference>
<evidence type="ECO:0000313" key="3">
    <source>
        <dbReference type="Proteomes" id="UP000308199"/>
    </source>
</evidence>
<evidence type="ECO:0000313" key="2">
    <source>
        <dbReference type="EMBL" id="THH09721.1"/>
    </source>
</evidence>
<reference evidence="2 3" key="1">
    <citation type="submission" date="2019-02" db="EMBL/GenBank/DDBJ databases">
        <title>Genome sequencing of the rare red list fungi Phellinidium pouzarii.</title>
        <authorList>
            <person name="Buettner E."/>
            <person name="Kellner H."/>
        </authorList>
    </citation>
    <scope>NUCLEOTIDE SEQUENCE [LARGE SCALE GENOMIC DNA]</scope>
    <source>
        <strain evidence="2 3">DSM 108285</strain>
    </source>
</reference>
<dbReference type="OrthoDB" id="5538558at2759"/>
<dbReference type="CDD" id="cd00586">
    <property type="entry name" value="4HBT"/>
    <property type="match status" value="1"/>
</dbReference>
<comment type="caution">
    <text evidence="2">The sequence shown here is derived from an EMBL/GenBank/DDBJ whole genome shotgun (WGS) entry which is preliminary data.</text>
</comment>
<dbReference type="PANTHER" id="PTHR31793:SF39">
    <property type="entry name" value="THIOESTERASE_THIOL ESTER DEHYDRASE-ISOMERASE"/>
    <property type="match status" value="1"/>
</dbReference>
<dbReference type="SUPFAM" id="SSF54637">
    <property type="entry name" value="Thioesterase/thiol ester dehydrase-isomerase"/>
    <property type="match status" value="1"/>
</dbReference>
<evidence type="ECO:0000256" key="1">
    <source>
        <dbReference type="SAM" id="MobiDB-lite"/>
    </source>
</evidence>
<evidence type="ECO:0008006" key="4">
    <source>
        <dbReference type="Google" id="ProtNLM"/>
    </source>
</evidence>
<dbReference type="InterPro" id="IPR050563">
    <property type="entry name" value="4-hydroxybenzoyl-CoA_TE"/>
</dbReference>
<dbReference type="Gene3D" id="3.10.129.10">
    <property type="entry name" value="Hotdog Thioesterase"/>
    <property type="match status" value="1"/>
</dbReference>
<dbReference type="Pfam" id="PF13279">
    <property type="entry name" value="4HBT_2"/>
    <property type="match status" value="1"/>
</dbReference>
<dbReference type="AlphaFoldDB" id="A0A4S4LEU3"/>